<dbReference type="EMBL" id="CAJVCH010016922">
    <property type="protein sequence ID" value="CAG7682199.1"/>
    <property type="molecule type" value="Genomic_DNA"/>
</dbReference>
<dbReference type="InterPro" id="IPR002213">
    <property type="entry name" value="UDP_glucos_trans"/>
</dbReference>
<comment type="caution">
    <text evidence="6">The sequence shown here is derived from an EMBL/GenBank/DDBJ whole genome shotgun (WGS) entry which is preliminary data.</text>
</comment>
<reference evidence="6" key="1">
    <citation type="submission" date="2021-06" db="EMBL/GenBank/DDBJ databases">
        <authorList>
            <person name="Hodson N. C."/>
            <person name="Mongue J. A."/>
            <person name="Jaron S. K."/>
        </authorList>
    </citation>
    <scope>NUCLEOTIDE SEQUENCE</scope>
</reference>
<keyword evidence="3 4" id="KW-0808">Transferase</keyword>
<dbReference type="InterPro" id="IPR035595">
    <property type="entry name" value="UDP_glycos_trans_CS"/>
</dbReference>
<dbReference type="PANTHER" id="PTHR48043:SF159">
    <property type="entry name" value="EG:EG0003.4 PROTEIN-RELATED"/>
    <property type="match status" value="1"/>
</dbReference>
<sequence>MNRVTVIALVLILGQSNVFTEGAKIFFMIPLSSISEKQIYIPLIDTLAERGHEVVVASVTKSKYKSKNIREFVPCTYEQFVGSIFSDPIEARKQMGRYTSLSLTDHRFITNACEIVYNNREFQQILTEKFDLVIKNSFAGPCFNGAVYRLQAPFISFNTMIPVAEIFEQTGARLPASFVPFALGPSRSTGKMSLLARLENVLLDIHWALYTKYSYYPAMTQIYRKYLGQDIPSYEQIQKNVSLIFSNSHFVINSPVPVLPDVIEVGGMQCVPPKPIPKDIDDFLSGAKDGFIFFSLGSMINSEFFPEGKWLPQNDILAHPNIRLFMTHGGALSTQEAIYNGVPMVVMPICADQDINARFAEEKGFAITLEIADLSEEILLTAINKILMDGSYTQTAREAGTYFRDQPMTPLERAVYWTETIKYFVENVALFEIGASLLSCTIASRFF</sequence>
<dbReference type="Pfam" id="PF00201">
    <property type="entry name" value="UDPGT"/>
    <property type="match status" value="2"/>
</dbReference>
<keyword evidence="7" id="KW-1185">Reference proteome</keyword>
<organism evidence="6 7">
    <name type="scientific">Allacma fusca</name>
    <dbReference type="NCBI Taxonomy" id="39272"/>
    <lineage>
        <taxon>Eukaryota</taxon>
        <taxon>Metazoa</taxon>
        <taxon>Ecdysozoa</taxon>
        <taxon>Arthropoda</taxon>
        <taxon>Hexapoda</taxon>
        <taxon>Collembola</taxon>
        <taxon>Symphypleona</taxon>
        <taxon>Sminthuridae</taxon>
        <taxon>Allacma</taxon>
    </lineage>
</organism>
<evidence type="ECO:0000313" key="6">
    <source>
        <dbReference type="EMBL" id="CAG7682199.1"/>
    </source>
</evidence>
<evidence type="ECO:0000256" key="4">
    <source>
        <dbReference type="RuleBase" id="RU003718"/>
    </source>
</evidence>
<comment type="similarity">
    <text evidence="1 4">Belongs to the UDP-glycosyltransferase family.</text>
</comment>
<feature type="chain" id="PRO_5035487201" description="UDP-glucuronosyltransferase" evidence="5">
    <location>
        <begin position="23"/>
        <end position="447"/>
    </location>
</feature>
<dbReference type="CDD" id="cd03784">
    <property type="entry name" value="GT1_Gtf-like"/>
    <property type="match status" value="1"/>
</dbReference>
<dbReference type="PROSITE" id="PS00375">
    <property type="entry name" value="UDPGT"/>
    <property type="match status" value="1"/>
</dbReference>
<evidence type="ECO:0000256" key="2">
    <source>
        <dbReference type="ARBA" id="ARBA00022676"/>
    </source>
</evidence>
<protein>
    <recommendedName>
        <fullName evidence="5">UDP-glucuronosyltransferase</fullName>
        <ecNumber evidence="5">2.4.1.17</ecNumber>
    </recommendedName>
</protein>
<comment type="catalytic activity">
    <reaction evidence="5">
        <text>glucuronate acceptor + UDP-alpha-D-glucuronate = acceptor beta-D-glucuronoside + UDP + H(+)</text>
        <dbReference type="Rhea" id="RHEA:21032"/>
        <dbReference type="ChEBI" id="CHEBI:15378"/>
        <dbReference type="ChEBI" id="CHEBI:58052"/>
        <dbReference type="ChEBI" id="CHEBI:58223"/>
        <dbReference type="ChEBI" id="CHEBI:132367"/>
        <dbReference type="ChEBI" id="CHEBI:132368"/>
        <dbReference type="EC" id="2.4.1.17"/>
    </reaction>
</comment>
<dbReference type="InterPro" id="IPR050271">
    <property type="entry name" value="UDP-glycosyltransferase"/>
</dbReference>
<accession>A0A8J2NI40</accession>
<dbReference type="Proteomes" id="UP000708208">
    <property type="component" value="Unassembled WGS sequence"/>
</dbReference>
<dbReference type="GO" id="GO:0015020">
    <property type="term" value="F:glucuronosyltransferase activity"/>
    <property type="evidence" value="ECO:0007669"/>
    <property type="project" value="UniProtKB-EC"/>
</dbReference>
<gene>
    <name evidence="6" type="ORF">AFUS01_LOCUS2885</name>
</gene>
<name>A0A8J2NI40_9HEXA</name>
<dbReference type="AlphaFoldDB" id="A0A8J2NI40"/>
<evidence type="ECO:0000256" key="5">
    <source>
        <dbReference type="RuleBase" id="RU362059"/>
    </source>
</evidence>
<dbReference type="EC" id="2.4.1.17" evidence="5"/>
<keyword evidence="5" id="KW-0732">Signal</keyword>
<evidence type="ECO:0000256" key="1">
    <source>
        <dbReference type="ARBA" id="ARBA00009995"/>
    </source>
</evidence>
<dbReference type="OrthoDB" id="5835829at2759"/>
<keyword evidence="2 4" id="KW-0328">Glycosyltransferase</keyword>
<comment type="subcellular location">
    <subcellularLocation>
        <location evidence="5">Membrane</location>
        <topology evidence="5">Single-pass membrane protein</topology>
    </subcellularLocation>
</comment>
<evidence type="ECO:0000256" key="3">
    <source>
        <dbReference type="ARBA" id="ARBA00022679"/>
    </source>
</evidence>
<dbReference type="PANTHER" id="PTHR48043">
    <property type="entry name" value="EG:EG0003.4 PROTEIN-RELATED"/>
    <property type="match status" value="1"/>
</dbReference>
<feature type="signal peptide" evidence="5">
    <location>
        <begin position="1"/>
        <end position="22"/>
    </location>
</feature>
<proteinExistence type="inferred from homology"/>
<dbReference type="GO" id="GO:0016020">
    <property type="term" value="C:membrane"/>
    <property type="evidence" value="ECO:0007669"/>
    <property type="project" value="UniProtKB-SubCell"/>
</dbReference>
<evidence type="ECO:0000313" key="7">
    <source>
        <dbReference type="Proteomes" id="UP000708208"/>
    </source>
</evidence>